<gene>
    <name evidence="1" type="ORF">HLV38_02825</name>
</gene>
<dbReference type="SUPFAM" id="SSF53800">
    <property type="entry name" value="Chelatase"/>
    <property type="match status" value="1"/>
</dbReference>
<dbReference type="GO" id="GO:0019251">
    <property type="term" value="P:anaerobic cobalamin biosynthetic process"/>
    <property type="evidence" value="ECO:0007669"/>
    <property type="project" value="InterPro"/>
</dbReference>
<dbReference type="EMBL" id="CP053716">
    <property type="protein sequence ID" value="QKF07175.1"/>
    <property type="molecule type" value="Genomic_DNA"/>
</dbReference>
<dbReference type="Gene3D" id="3.40.50.1400">
    <property type="match status" value="2"/>
</dbReference>
<accession>A0A6M8IWS4</accession>
<organism evidence="1 2">
    <name type="scientific">Berryella wangjianweii</name>
    <dbReference type="NCBI Taxonomy" id="2734634"/>
    <lineage>
        <taxon>Bacteria</taxon>
        <taxon>Bacillati</taxon>
        <taxon>Actinomycetota</taxon>
        <taxon>Coriobacteriia</taxon>
        <taxon>Eggerthellales</taxon>
        <taxon>Eggerthellaceae</taxon>
        <taxon>Berryella</taxon>
    </lineage>
</organism>
<dbReference type="GO" id="GO:0016852">
    <property type="term" value="F:sirohydrochlorin cobaltochelatase activity"/>
    <property type="evidence" value="ECO:0007669"/>
    <property type="project" value="InterPro"/>
</dbReference>
<evidence type="ECO:0000313" key="2">
    <source>
        <dbReference type="Proteomes" id="UP000503297"/>
    </source>
</evidence>
<name>A0A6M8IWS4_9ACTN</name>
<dbReference type="InterPro" id="IPR010388">
    <property type="entry name" value="Anaerobic_Co-chelatase"/>
</dbReference>
<dbReference type="Proteomes" id="UP000503297">
    <property type="component" value="Chromosome"/>
</dbReference>
<dbReference type="RefSeq" id="WP_173164133.1">
    <property type="nucleotide sequence ID" value="NZ_CP053716.1"/>
</dbReference>
<evidence type="ECO:0000313" key="1">
    <source>
        <dbReference type="EMBL" id="QKF07175.1"/>
    </source>
</evidence>
<dbReference type="KEGG" id="bwa:HLV38_02825"/>
<dbReference type="AlphaFoldDB" id="A0A6M8IWS4"/>
<protein>
    <submittedName>
        <fullName evidence="1">Sirohydrochlorin cobaltochelatase</fullName>
    </submittedName>
</protein>
<proteinExistence type="predicted"/>
<keyword evidence="2" id="KW-1185">Reference proteome</keyword>
<dbReference type="Pfam" id="PF06180">
    <property type="entry name" value="CbiK"/>
    <property type="match status" value="1"/>
</dbReference>
<sequence length="335" mass="35370">MGEGVAAEGGRHIETSVGPRIEQRVARRVGQHAGRGLDSAVGEDVEQMAEEATARLAAQMEQDGALNVPAVPGSRPVMVVASFGTSYPDSRRAAIGGVEAALAAAFPAWEVRRAFTARKVIAAIERREGRRVPTVGEALSACAEQGVREVCVVSTHLIPGREYADVRTAVEAARGLFERVCMTGPLLDSDDDVDCVVDACVRSMMALDDGASAFCLMGHGTYVEADRLYDRVAAALCCEGRRNCFLGTVEGRITLRDAADAIWRAGYRRAVLRPLMLVAGDHAHNDMADASDPESLAGLLAARGIEPVCVVEGLGQLPAVRARYVGHAHAALAGA</sequence>
<reference evidence="2" key="1">
    <citation type="submission" date="2020-05" db="EMBL/GenBank/DDBJ databases">
        <title>Novel species in genus Nocardioides.</title>
        <authorList>
            <person name="Zhang G."/>
        </authorList>
    </citation>
    <scope>NUCLEOTIDE SEQUENCE [LARGE SCALE GENOMIC DNA]</scope>
    <source>
        <strain evidence="2">zg-1050</strain>
    </source>
</reference>